<feature type="compositionally biased region" description="Polar residues" evidence="1">
    <location>
        <begin position="133"/>
        <end position="146"/>
    </location>
</feature>
<dbReference type="EMBL" id="CALTRL010004928">
    <property type="protein sequence ID" value="CAH7683810.1"/>
    <property type="molecule type" value="Genomic_DNA"/>
</dbReference>
<accession>A0AAV0BC31</accession>
<reference evidence="2" key="1">
    <citation type="submission" date="2022-06" db="EMBL/GenBank/DDBJ databases">
        <authorList>
            <consortium name="SYNGENTA / RWTH Aachen University"/>
        </authorList>
    </citation>
    <scope>NUCLEOTIDE SEQUENCE</scope>
</reference>
<evidence type="ECO:0000256" key="1">
    <source>
        <dbReference type="SAM" id="MobiDB-lite"/>
    </source>
</evidence>
<proteinExistence type="predicted"/>
<evidence type="ECO:0000313" key="2">
    <source>
        <dbReference type="EMBL" id="CAH7683810.1"/>
    </source>
</evidence>
<organism evidence="2 3">
    <name type="scientific">Phakopsora pachyrhizi</name>
    <name type="common">Asian soybean rust disease fungus</name>
    <dbReference type="NCBI Taxonomy" id="170000"/>
    <lineage>
        <taxon>Eukaryota</taxon>
        <taxon>Fungi</taxon>
        <taxon>Dikarya</taxon>
        <taxon>Basidiomycota</taxon>
        <taxon>Pucciniomycotina</taxon>
        <taxon>Pucciniomycetes</taxon>
        <taxon>Pucciniales</taxon>
        <taxon>Phakopsoraceae</taxon>
        <taxon>Phakopsora</taxon>
    </lineage>
</organism>
<keyword evidence="3" id="KW-1185">Reference proteome</keyword>
<sequence>MGNLTTPQLHTAIQYTLRRTPQVYKNIVKITHVLQPNQRQRFDLWIKTEFAAGLQRLLHLDYKGRLALQTSIEVKSLPAQAIQLTSMLPQYRLTRWKAYRDIPPKQDLYIPKPTGPTHKKPVNLEYQWPSVKNPNAERTYNSSPSRGYSCPRTSTARPSATATH</sequence>
<comment type="caution">
    <text evidence="2">The sequence shown here is derived from an EMBL/GenBank/DDBJ whole genome shotgun (WGS) entry which is preliminary data.</text>
</comment>
<dbReference type="AlphaFoldDB" id="A0AAV0BC31"/>
<gene>
    <name evidence="2" type="ORF">PPACK8108_LOCUS17549</name>
</gene>
<feature type="compositionally biased region" description="Low complexity" evidence="1">
    <location>
        <begin position="151"/>
        <end position="164"/>
    </location>
</feature>
<evidence type="ECO:0000313" key="3">
    <source>
        <dbReference type="Proteomes" id="UP001153365"/>
    </source>
</evidence>
<dbReference type="Proteomes" id="UP001153365">
    <property type="component" value="Unassembled WGS sequence"/>
</dbReference>
<protein>
    <submittedName>
        <fullName evidence="2">Uncharacterized protein</fullName>
    </submittedName>
</protein>
<name>A0AAV0BC31_PHAPC</name>
<feature type="region of interest" description="Disordered" evidence="1">
    <location>
        <begin position="133"/>
        <end position="164"/>
    </location>
</feature>